<name>A0A7K8NJS5_CASCA</name>
<evidence type="ECO:0000313" key="2">
    <source>
        <dbReference type="EMBL" id="NXE53465.1"/>
    </source>
</evidence>
<protein>
    <submittedName>
        <fullName evidence="2">CDCA2 protein</fullName>
    </submittedName>
</protein>
<comment type="caution">
    <text evidence="2">The sequence shown here is derived from an EMBL/GenBank/DDBJ whole genome shotgun (WGS) entry which is preliminary data.</text>
</comment>
<gene>
    <name evidence="2" type="primary">Cdca2</name>
    <name evidence="2" type="ORF">CASCAS_R14817</name>
</gene>
<sequence>TLNRDTFSESTLPLSNKENFSKSRPVSLGSESYLTPNRDKAEENSDCGISEKLRRKPVDFATVTIAEFGITPESFTKQSIEKSSTSLKFRRRSTIGARGSPENNTLIRYLAQQRRNR</sequence>
<evidence type="ECO:0000313" key="3">
    <source>
        <dbReference type="Proteomes" id="UP000524187"/>
    </source>
</evidence>
<evidence type="ECO:0000256" key="1">
    <source>
        <dbReference type="SAM" id="MobiDB-lite"/>
    </source>
</evidence>
<feature type="compositionally biased region" description="Basic and acidic residues" evidence="1">
    <location>
        <begin position="37"/>
        <end position="48"/>
    </location>
</feature>
<feature type="compositionally biased region" description="Polar residues" evidence="1">
    <location>
        <begin position="1"/>
        <end position="35"/>
    </location>
</feature>
<feature type="non-terminal residue" evidence="2">
    <location>
        <position position="117"/>
    </location>
</feature>
<feature type="non-terminal residue" evidence="2">
    <location>
        <position position="1"/>
    </location>
</feature>
<dbReference type="AlphaFoldDB" id="A0A7K8NJS5"/>
<feature type="region of interest" description="Disordered" evidence="1">
    <location>
        <begin position="1"/>
        <end position="48"/>
    </location>
</feature>
<dbReference type="EMBL" id="VWPT01000163">
    <property type="protein sequence ID" value="NXE53465.1"/>
    <property type="molecule type" value="Genomic_DNA"/>
</dbReference>
<dbReference type="Proteomes" id="UP000524187">
    <property type="component" value="Unassembled WGS sequence"/>
</dbReference>
<reference evidence="2 3" key="1">
    <citation type="submission" date="2019-09" db="EMBL/GenBank/DDBJ databases">
        <title>Bird 10,000 Genomes (B10K) Project - Family phase.</title>
        <authorList>
            <person name="Zhang G."/>
        </authorList>
    </citation>
    <scope>NUCLEOTIDE SEQUENCE [LARGE SCALE GENOMIC DNA]</scope>
    <source>
        <strain evidence="2">B10K-LSUMZ-50683</strain>
        <tissue evidence="2">Muscle</tissue>
    </source>
</reference>
<organism evidence="2 3">
    <name type="scientific">Casuarius casuarius</name>
    <name type="common">Southern cassowary</name>
    <name type="synonym">Struthio casuarius</name>
    <dbReference type="NCBI Taxonomy" id="8787"/>
    <lineage>
        <taxon>Eukaryota</taxon>
        <taxon>Metazoa</taxon>
        <taxon>Chordata</taxon>
        <taxon>Craniata</taxon>
        <taxon>Vertebrata</taxon>
        <taxon>Euteleostomi</taxon>
        <taxon>Archelosauria</taxon>
        <taxon>Archosauria</taxon>
        <taxon>Dinosauria</taxon>
        <taxon>Saurischia</taxon>
        <taxon>Theropoda</taxon>
        <taxon>Coelurosauria</taxon>
        <taxon>Aves</taxon>
        <taxon>Palaeognathae</taxon>
        <taxon>Casuariiformes</taxon>
        <taxon>Casuariidae</taxon>
        <taxon>Casuarius</taxon>
    </lineage>
</organism>
<keyword evidence="3" id="KW-1185">Reference proteome</keyword>
<accession>A0A7K8NJS5</accession>
<proteinExistence type="predicted"/>